<gene>
    <name evidence="2" type="ORF">BN948_04534</name>
</gene>
<reference evidence="3" key="1">
    <citation type="submission" date="2014-11" db="EMBL/GenBank/DDBJ databases">
        <title>Draft genome sequence of Hydrogenophaga intermedia S1.</title>
        <authorList>
            <person name="Gan H.M."/>
            <person name="Chew T.H."/>
            <person name="Stolz A."/>
        </authorList>
    </citation>
    <scope>NUCLEOTIDE SEQUENCE [LARGE SCALE GENOMIC DNA]</scope>
    <source>
        <strain evidence="3">S1</strain>
    </source>
</reference>
<name>A0A1L1PQQ9_HYDIT</name>
<accession>A0A1L1PQQ9</accession>
<dbReference type="Proteomes" id="UP000028878">
    <property type="component" value="Unassembled WGS sequence"/>
</dbReference>
<dbReference type="EMBL" id="CCAE010000065">
    <property type="protein sequence ID" value="CDN90093.1"/>
    <property type="molecule type" value="Genomic_DNA"/>
</dbReference>
<dbReference type="AlphaFoldDB" id="A0A1L1PQQ9"/>
<proteinExistence type="predicted"/>
<protein>
    <submittedName>
        <fullName evidence="2">Uncharacterized protein</fullName>
    </submittedName>
</protein>
<evidence type="ECO:0000256" key="1">
    <source>
        <dbReference type="SAM" id="MobiDB-lite"/>
    </source>
</evidence>
<organism evidence="2 3">
    <name type="scientific">Hydrogenophaga intermedia</name>
    <dbReference type="NCBI Taxonomy" id="65786"/>
    <lineage>
        <taxon>Bacteria</taxon>
        <taxon>Pseudomonadati</taxon>
        <taxon>Pseudomonadota</taxon>
        <taxon>Betaproteobacteria</taxon>
        <taxon>Burkholderiales</taxon>
        <taxon>Comamonadaceae</taxon>
        <taxon>Hydrogenophaga</taxon>
    </lineage>
</organism>
<evidence type="ECO:0000313" key="3">
    <source>
        <dbReference type="Proteomes" id="UP000028878"/>
    </source>
</evidence>
<feature type="compositionally biased region" description="Polar residues" evidence="1">
    <location>
        <begin position="30"/>
        <end position="49"/>
    </location>
</feature>
<feature type="region of interest" description="Disordered" evidence="1">
    <location>
        <begin position="1"/>
        <end position="49"/>
    </location>
</feature>
<sequence>MDQGLSRATSAASAAGPRRSSRVRVITPAASGSTTYNTVDSSSVDQGTVTSVTPNRKAAMGAKATTMTRSFTDTCTSV</sequence>
<evidence type="ECO:0000313" key="2">
    <source>
        <dbReference type="EMBL" id="CDN90093.1"/>
    </source>
</evidence>
<keyword evidence="3" id="KW-1185">Reference proteome</keyword>
<feature type="compositionally biased region" description="Low complexity" evidence="1">
    <location>
        <begin position="1"/>
        <end position="18"/>
    </location>
</feature>